<dbReference type="HAMAP" id="MF_03044">
    <property type="entry name" value="BMT2"/>
    <property type="match status" value="1"/>
</dbReference>
<organism evidence="6 7">
    <name type="scientific">Fusarium coffeatum</name>
    <dbReference type="NCBI Taxonomy" id="231269"/>
    <lineage>
        <taxon>Eukaryota</taxon>
        <taxon>Fungi</taxon>
        <taxon>Dikarya</taxon>
        <taxon>Ascomycota</taxon>
        <taxon>Pezizomycotina</taxon>
        <taxon>Sordariomycetes</taxon>
        <taxon>Hypocreomycetidae</taxon>
        <taxon>Hypocreales</taxon>
        <taxon>Nectriaceae</taxon>
        <taxon>Fusarium</taxon>
        <taxon>Fusarium incarnatum-equiseti species complex</taxon>
    </lineage>
</organism>
<evidence type="ECO:0000313" key="6">
    <source>
        <dbReference type="EMBL" id="RBR08604.1"/>
    </source>
</evidence>
<dbReference type="OrthoDB" id="5954793at2759"/>
<dbReference type="InterPro" id="IPR021867">
    <property type="entry name" value="Bmt2/SAMTOR"/>
</dbReference>
<dbReference type="PANTHER" id="PTHR21008:SF1">
    <property type="entry name" value="25S RRNA (ADENINE(2142)-N(1))-METHYLTRANSFERASE"/>
    <property type="match status" value="1"/>
</dbReference>
<gene>
    <name evidence="6" type="ORF">FIESC28_10190</name>
</gene>
<evidence type="ECO:0000256" key="5">
    <source>
        <dbReference type="SAM" id="MobiDB-lite"/>
    </source>
</evidence>
<reference evidence="6 7" key="1">
    <citation type="submission" date="2018-06" db="EMBL/GenBank/DDBJ databases">
        <title>Fusarium incarnatum-equiseti species complex species 28.</title>
        <authorList>
            <person name="Gardiner D.M."/>
        </authorList>
    </citation>
    <scope>NUCLEOTIDE SEQUENCE [LARGE SCALE GENOMIC DNA]</scope>
    <source>
        <strain evidence="6 7">FIESC_28</strain>
    </source>
</reference>
<dbReference type="PANTHER" id="PTHR21008">
    <property type="entry name" value="S-ADENOSYLMETHIONINE SENSOR UPSTREAM OF MTORC1-RELATED"/>
    <property type="match status" value="1"/>
</dbReference>
<sequence length="319" mass="35949">MKFISDYLTLLQRSSNVKTRHPGKSHIRMVSKKQTRLKSLSSGRPPTVKSSRSMSRKASRSLINTHHQLEKQRRQAATKGDKATETRLATEIEKLGGLDHYQKASLQGQSIDRGGDTSRVLLEWLPMADLKKRAQPLHMLEVGALSTRNACSTSGAFSMKHIDLNSQEPGITKQDFMERPLPKDDSEVFDIISLSLVLNFVPEAEGRGQMLLRTLSFLRPASEPPTGSDELFPCLFVVLPRSCVDNSRYFTDTRLDELMTMLGYVCTRTKMTQKLAYSLWKRIGTVANKRSDFTKKEVNPGRTRNNFVMTLKASTSHST</sequence>
<evidence type="ECO:0000256" key="4">
    <source>
        <dbReference type="HAMAP-Rule" id="MF_03044"/>
    </source>
</evidence>
<proteinExistence type="inferred from homology"/>
<dbReference type="AlphaFoldDB" id="A0A366QUK1"/>
<dbReference type="EMBL" id="QKXC01000281">
    <property type="protein sequence ID" value="RBR08604.1"/>
    <property type="molecule type" value="Genomic_DNA"/>
</dbReference>
<keyword evidence="2 4" id="KW-0808">Transferase</keyword>
<evidence type="ECO:0000313" key="7">
    <source>
        <dbReference type="Proteomes" id="UP000253153"/>
    </source>
</evidence>
<comment type="subcellular location">
    <subcellularLocation>
        <location evidence="4">Nucleus</location>
        <location evidence="4">Nucleolus</location>
    </subcellularLocation>
</comment>
<dbReference type="GO" id="GO:0016433">
    <property type="term" value="F:rRNA (adenine) methyltransferase activity"/>
    <property type="evidence" value="ECO:0007669"/>
    <property type="project" value="UniProtKB-UniRule"/>
</dbReference>
<dbReference type="RefSeq" id="XP_031011620.1">
    <property type="nucleotide sequence ID" value="XM_031164325.1"/>
</dbReference>
<evidence type="ECO:0000256" key="3">
    <source>
        <dbReference type="ARBA" id="ARBA00022691"/>
    </source>
</evidence>
<comment type="caution">
    <text evidence="6">The sequence shown here is derived from an EMBL/GenBank/DDBJ whole genome shotgun (WGS) entry which is preliminary data.</text>
</comment>
<name>A0A366QUK1_9HYPO</name>
<feature type="compositionally biased region" description="Basic residues" evidence="5">
    <location>
        <begin position="18"/>
        <end position="36"/>
    </location>
</feature>
<dbReference type="Pfam" id="PF11968">
    <property type="entry name" value="Bmt2"/>
    <property type="match status" value="1"/>
</dbReference>
<feature type="binding site" evidence="4">
    <location>
        <position position="143"/>
    </location>
    <ligand>
        <name>S-adenosyl-L-methionine</name>
        <dbReference type="ChEBI" id="CHEBI:59789"/>
    </ligand>
</feature>
<dbReference type="EC" id="2.1.1.-" evidence="4"/>
<accession>A0A366QUK1</accession>
<keyword evidence="3 4" id="KW-0949">S-adenosyl-L-methionine</keyword>
<dbReference type="Proteomes" id="UP000253153">
    <property type="component" value="Unassembled WGS sequence"/>
</dbReference>
<dbReference type="GO" id="GO:0005730">
    <property type="term" value="C:nucleolus"/>
    <property type="evidence" value="ECO:0007669"/>
    <property type="project" value="UniProtKB-SubCell"/>
</dbReference>
<keyword evidence="4" id="KW-0539">Nucleus</keyword>
<keyword evidence="1 4" id="KW-0489">Methyltransferase</keyword>
<comment type="similarity">
    <text evidence="4">Belongs to the BMT2 family.</text>
</comment>
<feature type="compositionally biased region" description="Basic and acidic residues" evidence="5">
    <location>
        <begin position="67"/>
        <end position="84"/>
    </location>
</feature>
<evidence type="ECO:0000256" key="1">
    <source>
        <dbReference type="ARBA" id="ARBA00022603"/>
    </source>
</evidence>
<protein>
    <recommendedName>
        <fullName evidence="4">25S rRNA adenine-N(1) methyltransferase</fullName>
        <ecNumber evidence="4">2.1.1.-</ecNumber>
    </recommendedName>
</protein>
<keyword evidence="7" id="KW-1185">Reference proteome</keyword>
<comment type="function">
    <text evidence="4">S-adenosyl-L-methionine-dependent methyltransferase that specifically methylates the N(1) position of an adenine present in helix 65 in 25S rRNA.</text>
</comment>
<dbReference type="GeneID" id="41999621"/>
<evidence type="ECO:0000256" key="2">
    <source>
        <dbReference type="ARBA" id="ARBA00022679"/>
    </source>
</evidence>
<feature type="region of interest" description="Disordered" evidence="5">
    <location>
        <begin position="17"/>
        <end position="84"/>
    </location>
</feature>
<feature type="binding site" evidence="4">
    <location>
        <position position="163"/>
    </location>
    <ligand>
        <name>S-adenosyl-L-methionine</name>
        <dbReference type="ChEBI" id="CHEBI:59789"/>
    </ligand>
</feature>